<evidence type="ECO:0000256" key="10">
    <source>
        <dbReference type="ARBA" id="ARBA00022840"/>
    </source>
</evidence>
<evidence type="ECO:0000259" key="18">
    <source>
        <dbReference type="PROSITE" id="PS50885"/>
    </source>
</evidence>
<dbReference type="FunFam" id="1.10.287.130:FF:000010">
    <property type="entry name" value="Two-component sensor histidine kinase"/>
    <property type="match status" value="1"/>
</dbReference>
<keyword evidence="11 16" id="KW-1133">Transmembrane helix</keyword>
<evidence type="ECO:0000256" key="8">
    <source>
        <dbReference type="ARBA" id="ARBA00022741"/>
    </source>
</evidence>
<dbReference type="GO" id="GO:0005886">
    <property type="term" value="C:plasma membrane"/>
    <property type="evidence" value="ECO:0007669"/>
    <property type="project" value="UniProtKB-SubCell"/>
</dbReference>
<dbReference type="InterPro" id="IPR003594">
    <property type="entry name" value="HATPase_dom"/>
</dbReference>
<evidence type="ECO:0000256" key="14">
    <source>
        <dbReference type="ARBA" id="ARBA00035305"/>
    </source>
</evidence>
<sequence length="651" mass="69537">MTVSGAGSAAAPGPDAGPGGSAPPPSGARRRPWTPVRGWRGLRRRWGRSLQLRTAVLAGLLTLLAGLAFSGLLTQQITQALFDSRYEQVQAEARRGLSQVRDTFAQTSATDAQSTDALVTQTLRALEGDSGTTIRRRYHLAPLPDSESAYVGTISSTGLDPGVIPADLQEAVASGPGVYDASVALPDASGATRPGLVFGAQVVLPPGAAYGLYLVYDLSDVQESLDSVLRVLLVFGAGFLLVNVLVSWWASRRVVRPVQQAARAAESISGGNLAVRMPVRGEDEMARLGTSFNRMADSIQDQIGQLAQLSQMQQRFVSDVSHELRTPLTTVRMAADVLYGSRDDFDPVNRRSTELLYHQVDRFQAMLADLLEITRFDAGAATPALEETDMLELARDVVLTAQPLADQIGVPVYLVPMDRDRPDGYGARVDPRRIERILRNLVNNAIEHAEGRPVDVLVAADEEAVSLAVVDYGIGMSPEEVQRVFDRFWRADPSRKRTTGGSGLGLAIATEDTRLHGGRLEAWGELGEGSTFMVTLPRQPRETAPGAEAPEPIGRSVLPMPPQYSTADRRFAEDLTRPVPQDPDVDGFDVVDPDAAAGTDGAGGPAEAAEPASSARHAEQALLPPSRLLGAPAAQGDDGGRSGRDPGEDDR</sequence>
<dbReference type="PANTHER" id="PTHR45436">
    <property type="entry name" value="SENSOR HISTIDINE KINASE YKOH"/>
    <property type="match status" value="1"/>
</dbReference>
<dbReference type="InterPro" id="IPR003661">
    <property type="entry name" value="HisK_dim/P_dom"/>
</dbReference>
<evidence type="ECO:0000256" key="6">
    <source>
        <dbReference type="ARBA" id="ARBA00022679"/>
    </source>
</evidence>
<name>A0A7W9MZM1_9MICC</name>
<feature type="compositionally biased region" description="Basic and acidic residues" evidence="15">
    <location>
        <begin position="638"/>
        <end position="651"/>
    </location>
</feature>
<keyword evidence="20" id="KW-1185">Reference proteome</keyword>
<evidence type="ECO:0000313" key="19">
    <source>
        <dbReference type="EMBL" id="MBB5847828.1"/>
    </source>
</evidence>
<keyword evidence="10" id="KW-0067">ATP-binding</keyword>
<keyword evidence="7 16" id="KW-0812">Transmembrane</keyword>
<evidence type="ECO:0000256" key="4">
    <source>
        <dbReference type="ARBA" id="ARBA00022475"/>
    </source>
</evidence>
<dbReference type="InterPro" id="IPR036097">
    <property type="entry name" value="HisK_dim/P_sf"/>
</dbReference>
<evidence type="ECO:0000256" key="2">
    <source>
        <dbReference type="ARBA" id="ARBA00004651"/>
    </source>
</evidence>
<evidence type="ECO:0000313" key="20">
    <source>
        <dbReference type="Proteomes" id="UP000567246"/>
    </source>
</evidence>
<dbReference type="EMBL" id="JACHMW010000001">
    <property type="protein sequence ID" value="MBB5847828.1"/>
    <property type="molecule type" value="Genomic_DNA"/>
</dbReference>
<dbReference type="InterPro" id="IPR047669">
    <property type="entry name" value="MtrAB_MtrB"/>
</dbReference>
<keyword evidence="5" id="KW-0597">Phosphoprotein</keyword>
<dbReference type="SMART" id="SM00388">
    <property type="entry name" value="HisKA"/>
    <property type="match status" value="1"/>
</dbReference>
<keyword evidence="4" id="KW-1003">Cell membrane</keyword>
<evidence type="ECO:0000256" key="11">
    <source>
        <dbReference type="ARBA" id="ARBA00022989"/>
    </source>
</evidence>
<dbReference type="FunFam" id="3.30.565.10:FF:000013">
    <property type="entry name" value="Two-component sensor histidine kinase"/>
    <property type="match status" value="1"/>
</dbReference>
<dbReference type="InterPro" id="IPR003660">
    <property type="entry name" value="HAMP_dom"/>
</dbReference>
<dbReference type="SUPFAM" id="SSF55874">
    <property type="entry name" value="ATPase domain of HSP90 chaperone/DNA topoisomerase II/histidine kinase"/>
    <property type="match status" value="1"/>
</dbReference>
<dbReference type="InterPro" id="IPR050428">
    <property type="entry name" value="TCS_sensor_his_kinase"/>
</dbReference>
<feature type="region of interest" description="Disordered" evidence="15">
    <location>
        <begin position="576"/>
        <end position="651"/>
    </location>
</feature>
<dbReference type="NCBIfam" id="NF040691">
    <property type="entry name" value="MtrAB_MtrB"/>
    <property type="match status" value="1"/>
</dbReference>
<feature type="transmembrane region" description="Helical" evidence="16">
    <location>
        <begin position="50"/>
        <end position="73"/>
    </location>
</feature>
<dbReference type="EC" id="2.7.13.3" evidence="3"/>
<dbReference type="GO" id="GO:0005524">
    <property type="term" value="F:ATP binding"/>
    <property type="evidence" value="ECO:0007669"/>
    <property type="project" value="UniProtKB-KW"/>
</dbReference>
<feature type="compositionally biased region" description="Acidic residues" evidence="15">
    <location>
        <begin position="583"/>
        <end position="592"/>
    </location>
</feature>
<dbReference type="Pfam" id="PF00672">
    <property type="entry name" value="HAMP"/>
    <property type="match status" value="1"/>
</dbReference>
<keyword evidence="13 16" id="KW-0472">Membrane</keyword>
<evidence type="ECO:0000256" key="7">
    <source>
        <dbReference type="ARBA" id="ARBA00022692"/>
    </source>
</evidence>
<evidence type="ECO:0000256" key="16">
    <source>
        <dbReference type="SAM" id="Phobius"/>
    </source>
</evidence>
<organism evidence="19 20">
    <name type="scientific">Micrococcus endophyticus</name>
    <dbReference type="NCBI Taxonomy" id="455343"/>
    <lineage>
        <taxon>Bacteria</taxon>
        <taxon>Bacillati</taxon>
        <taxon>Actinomycetota</taxon>
        <taxon>Actinomycetes</taxon>
        <taxon>Micrococcales</taxon>
        <taxon>Micrococcaceae</taxon>
        <taxon>Micrococcus</taxon>
    </lineage>
</organism>
<dbReference type="Pfam" id="PF02518">
    <property type="entry name" value="HATPase_c"/>
    <property type="match status" value="1"/>
</dbReference>
<dbReference type="InterPro" id="IPR004358">
    <property type="entry name" value="Sig_transdc_His_kin-like_C"/>
</dbReference>
<feature type="compositionally biased region" description="Low complexity" evidence="15">
    <location>
        <begin position="1"/>
        <end position="14"/>
    </location>
</feature>
<dbReference type="PROSITE" id="PS50109">
    <property type="entry name" value="HIS_KIN"/>
    <property type="match status" value="1"/>
</dbReference>
<dbReference type="PROSITE" id="PS50885">
    <property type="entry name" value="HAMP"/>
    <property type="match status" value="1"/>
</dbReference>
<feature type="transmembrane region" description="Helical" evidence="16">
    <location>
        <begin position="195"/>
        <end position="216"/>
    </location>
</feature>
<dbReference type="CDD" id="cd00075">
    <property type="entry name" value="HATPase"/>
    <property type="match status" value="1"/>
</dbReference>
<dbReference type="RefSeq" id="WP_184170377.1">
    <property type="nucleotide sequence ID" value="NZ_BAABAG010000010.1"/>
</dbReference>
<dbReference type="Gene3D" id="6.10.340.10">
    <property type="match status" value="1"/>
</dbReference>
<evidence type="ECO:0000256" key="5">
    <source>
        <dbReference type="ARBA" id="ARBA00022553"/>
    </source>
</evidence>
<dbReference type="AlphaFoldDB" id="A0A7W9MZM1"/>
<evidence type="ECO:0000256" key="12">
    <source>
        <dbReference type="ARBA" id="ARBA00023012"/>
    </source>
</evidence>
<dbReference type="CDD" id="cd00082">
    <property type="entry name" value="HisKA"/>
    <property type="match status" value="1"/>
</dbReference>
<feature type="region of interest" description="Disordered" evidence="15">
    <location>
        <begin position="541"/>
        <end position="563"/>
    </location>
</feature>
<evidence type="ECO:0000256" key="9">
    <source>
        <dbReference type="ARBA" id="ARBA00022777"/>
    </source>
</evidence>
<feature type="transmembrane region" description="Helical" evidence="16">
    <location>
        <begin position="228"/>
        <end position="250"/>
    </location>
</feature>
<proteinExistence type="predicted"/>
<dbReference type="InterPro" id="IPR005467">
    <property type="entry name" value="His_kinase_dom"/>
</dbReference>
<dbReference type="SMART" id="SM00387">
    <property type="entry name" value="HATPase_c"/>
    <property type="match status" value="1"/>
</dbReference>
<comment type="subcellular location">
    <subcellularLocation>
        <location evidence="2">Cell membrane</location>
        <topology evidence="2">Multi-pass membrane protein</topology>
    </subcellularLocation>
</comment>
<keyword evidence="12" id="KW-0902">Two-component regulatory system</keyword>
<evidence type="ECO:0000259" key="17">
    <source>
        <dbReference type="PROSITE" id="PS50109"/>
    </source>
</evidence>
<keyword evidence="9 19" id="KW-0418">Kinase</keyword>
<protein>
    <recommendedName>
        <fullName evidence="14">Sensor histidine kinase MtrB</fullName>
        <ecNumber evidence="3">2.7.13.3</ecNumber>
    </recommendedName>
</protein>
<keyword evidence="6 19" id="KW-0808">Transferase</keyword>
<dbReference type="Pfam" id="PF00512">
    <property type="entry name" value="HisKA"/>
    <property type="match status" value="1"/>
</dbReference>
<feature type="compositionally biased region" description="Low complexity" evidence="15">
    <location>
        <begin position="593"/>
        <end position="615"/>
    </location>
</feature>
<evidence type="ECO:0000256" key="15">
    <source>
        <dbReference type="SAM" id="MobiDB-lite"/>
    </source>
</evidence>
<dbReference type="Gene3D" id="1.10.287.130">
    <property type="match status" value="1"/>
</dbReference>
<evidence type="ECO:0000256" key="1">
    <source>
        <dbReference type="ARBA" id="ARBA00000085"/>
    </source>
</evidence>
<dbReference type="InterPro" id="IPR036890">
    <property type="entry name" value="HATPase_C_sf"/>
</dbReference>
<dbReference type="PRINTS" id="PR00344">
    <property type="entry name" value="BCTRLSENSOR"/>
</dbReference>
<dbReference type="GO" id="GO:0000155">
    <property type="term" value="F:phosphorelay sensor kinase activity"/>
    <property type="evidence" value="ECO:0007669"/>
    <property type="project" value="InterPro"/>
</dbReference>
<comment type="catalytic activity">
    <reaction evidence="1">
        <text>ATP + protein L-histidine = ADP + protein N-phospho-L-histidine.</text>
        <dbReference type="EC" id="2.7.13.3"/>
    </reaction>
</comment>
<keyword evidence="8" id="KW-0547">Nucleotide-binding</keyword>
<accession>A0A7W9MZM1</accession>
<dbReference type="SMART" id="SM00304">
    <property type="entry name" value="HAMP"/>
    <property type="match status" value="1"/>
</dbReference>
<feature type="domain" description="Histidine kinase" evidence="17">
    <location>
        <begin position="319"/>
        <end position="540"/>
    </location>
</feature>
<comment type="caution">
    <text evidence="19">The sequence shown here is derived from an EMBL/GenBank/DDBJ whole genome shotgun (WGS) entry which is preliminary data.</text>
</comment>
<dbReference type="Gene3D" id="3.30.565.10">
    <property type="entry name" value="Histidine kinase-like ATPase, C-terminal domain"/>
    <property type="match status" value="1"/>
</dbReference>
<feature type="domain" description="HAMP" evidence="18">
    <location>
        <begin position="252"/>
        <end position="304"/>
    </location>
</feature>
<dbReference type="CDD" id="cd06225">
    <property type="entry name" value="HAMP"/>
    <property type="match status" value="1"/>
</dbReference>
<dbReference type="SUPFAM" id="SSF158472">
    <property type="entry name" value="HAMP domain-like"/>
    <property type="match status" value="1"/>
</dbReference>
<gene>
    <name evidence="19" type="ORF">HDA33_000392</name>
</gene>
<dbReference type="Proteomes" id="UP000567246">
    <property type="component" value="Unassembled WGS sequence"/>
</dbReference>
<evidence type="ECO:0000256" key="3">
    <source>
        <dbReference type="ARBA" id="ARBA00012438"/>
    </source>
</evidence>
<feature type="region of interest" description="Disordered" evidence="15">
    <location>
        <begin position="1"/>
        <end position="35"/>
    </location>
</feature>
<evidence type="ECO:0000256" key="13">
    <source>
        <dbReference type="ARBA" id="ARBA00023136"/>
    </source>
</evidence>
<dbReference type="SUPFAM" id="SSF47384">
    <property type="entry name" value="Homodimeric domain of signal transducing histidine kinase"/>
    <property type="match status" value="1"/>
</dbReference>
<reference evidence="19 20" key="1">
    <citation type="submission" date="2020-08" db="EMBL/GenBank/DDBJ databases">
        <title>Sequencing the genomes of 1000 actinobacteria strains.</title>
        <authorList>
            <person name="Klenk H.-P."/>
        </authorList>
    </citation>
    <scope>NUCLEOTIDE SEQUENCE [LARGE SCALE GENOMIC DNA]</scope>
    <source>
        <strain evidence="19 20">DSM 17945</strain>
    </source>
</reference>
<dbReference type="PANTHER" id="PTHR45436:SF5">
    <property type="entry name" value="SENSOR HISTIDINE KINASE TRCS"/>
    <property type="match status" value="1"/>
</dbReference>